<name>A0A4Q0Q3W3_9BRAD</name>
<accession>A0A4Q0Q3W3</accession>
<sequence>MQAIGKRLVSSEQVAFVEPFDSASNPEFRPEKEFKGRVILLDRDILLTEQTPSEFAAEISSCFSRVTM</sequence>
<dbReference type="RefSeq" id="WP_128957379.1">
    <property type="nucleotide sequence ID" value="NZ_RKMK01000109.1"/>
</dbReference>
<protein>
    <submittedName>
        <fullName evidence="1">Uncharacterized protein</fullName>
    </submittedName>
</protein>
<proteinExistence type="predicted"/>
<organism evidence="1 2">
    <name type="scientific">Bradyrhizobium zhanjiangense</name>
    <dbReference type="NCBI Taxonomy" id="1325107"/>
    <lineage>
        <taxon>Bacteria</taxon>
        <taxon>Pseudomonadati</taxon>
        <taxon>Pseudomonadota</taxon>
        <taxon>Alphaproteobacteria</taxon>
        <taxon>Hyphomicrobiales</taxon>
        <taxon>Nitrobacteraceae</taxon>
        <taxon>Bradyrhizobium</taxon>
    </lineage>
</organism>
<reference evidence="1 2" key="1">
    <citation type="submission" date="2018-11" db="EMBL/GenBank/DDBJ databases">
        <title>Bradyrhizobium sp. nov., isolated from effective nodules of peanut in China.</title>
        <authorList>
            <person name="Li Y."/>
        </authorList>
    </citation>
    <scope>NUCLEOTIDE SEQUENCE [LARGE SCALE GENOMIC DNA]</scope>
    <source>
        <strain evidence="1 2">CCBAU 51770</strain>
    </source>
</reference>
<comment type="caution">
    <text evidence="1">The sequence shown here is derived from an EMBL/GenBank/DDBJ whole genome shotgun (WGS) entry which is preliminary data.</text>
</comment>
<evidence type="ECO:0000313" key="2">
    <source>
        <dbReference type="Proteomes" id="UP000290174"/>
    </source>
</evidence>
<gene>
    <name evidence="1" type="ORF">EAS61_41690</name>
</gene>
<dbReference type="Proteomes" id="UP000290174">
    <property type="component" value="Unassembled WGS sequence"/>
</dbReference>
<dbReference type="EMBL" id="RKMK01000109">
    <property type="protein sequence ID" value="RXG83617.1"/>
    <property type="molecule type" value="Genomic_DNA"/>
</dbReference>
<dbReference type="AlphaFoldDB" id="A0A4Q0Q3W3"/>
<evidence type="ECO:0000313" key="1">
    <source>
        <dbReference type="EMBL" id="RXG83617.1"/>
    </source>
</evidence>